<proteinExistence type="predicted"/>
<dbReference type="EMBL" id="UYSG01011015">
    <property type="protein sequence ID" value="VDL60344.1"/>
    <property type="molecule type" value="Genomic_DNA"/>
</dbReference>
<sequence>MKFSIKTKSKQSAVQISVKARDSSSECPNAFGSTGNITFETNPIFQSGNNRDSVSNNSFGVSASSSLFGGEVRNTEQSNMSESFTQIGLPEKSKTQSSEISTPLLSEVPKTGNNQMQHLDDFHRGHLFPFKTHSSAIQTTSELPSQPVGDDVTKQPNNASRSYFLLSGDIYLVKPPHSVRAFTQEEVDVATFLGNYPNGV</sequence>
<reference evidence="2 4" key="3">
    <citation type="submission" date="2019-07" db="EMBL/GenBank/DDBJ databases">
        <authorList>
            <person name="Jastrzebski P J."/>
            <person name="Paukszto L."/>
            <person name="Jastrzebski P J."/>
        </authorList>
    </citation>
    <scope>NUCLEOTIDE SEQUENCE [LARGE SCALE GENOMIC DNA]</scope>
    <source>
        <strain evidence="2 4">WMS-il1</strain>
    </source>
</reference>
<evidence type="ECO:0000313" key="1">
    <source>
        <dbReference type="EMBL" id="VDL60344.1"/>
    </source>
</evidence>
<dbReference type="AlphaFoldDB" id="A0A0R3SS11"/>
<organism evidence="5">
    <name type="scientific">Hymenolepis diminuta</name>
    <name type="common">Rat tapeworm</name>
    <dbReference type="NCBI Taxonomy" id="6216"/>
    <lineage>
        <taxon>Eukaryota</taxon>
        <taxon>Metazoa</taxon>
        <taxon>Spiralia</taxon>
        <taxon>Lophotrochozoa</taxon>
        <taxon>Platyhelminthes</taxon>
        <taxon>Cestoda</taxon>
        <taxon>Eucestoda</taxon>
        <taxon>Cyclophyllidea</taxon>
        <taxon>Hymenolepididae</taxon>
        <taxon>Hymenolepis</taxon>
    </lineage>
</organism>
<keyword evidence="4" id="KW-1185">Reference proteome</keyword>
<evidence type="ECO:0000313" key="2">
    <source>
        <dbReference type="EMBL" id="VUZ42884.1"/>
    </source>
</evidence>
<accession>A0A0R3SS11</accession>
<evidence type="ECO:0000313" key="4">
    <source>
        <dbReference type="Proteomes" id="UP000321570"/>
    </source>
</evidence>
<gene>
    <name evidence="1" type="ORF">HDID_LOCUS8026</name>
    <name evidence="2" type="ORF">WMSIL1_LOCUS3485</name>
</gene>
<name>A0A0R3SS11_HYMDI</name>
<evidence type="ECO:0000313" key="3">
    <source>
        <dbReference type="Proteomes" id="UP000274504"/>
    </source>
</evidence>
<reference evidence="1 3" key="2">
    <citation type="submission" date="2018-11" db="EMBL/GenBank/DDBJ databases">
        <authorList>
            <consortium name="Pathogen Informatics"/>
        </authorList>
    </citation>
    <scope>NUCLEOTIDE SEQUENCE [LARGE SCALE GENOMIC DNA]</scope>
</reference>
<dbReference type="Proteomes" id="UP000274504">
    <property type="component" value="Unassembled WGS sequence"/>
</dbReference>
<dbReference type="Proteomes" id="UP000321570">
    <property type="component" value="Unassembled WGS sequence"/>
</dbReference>
<protein>
    <submittedName>
        <fullName evidence="5">Cyclic nucleotide-binding domain-containing protein</fullName>
    </submittedName>
</protein>
<evidence type="ECO:0000313" key="5">
    <source>
        <dbReference type="WBParaSite" id="HDID_0000802801-mRNA-1"/>
    </source>
</evidence>
<dbReference type="WBParaSite" id="HDID_0000802801-mRNA-1">
    <property type="protein sequence ID" value="HDID_0000802801-mRNA-1"/>
    <property type="gene ID" value="HDID_0000802801"/>
</dbReference>
<dbReference type="EMBL" id="CABIJS010000110">
    <property type="protein sequence ID" value="VUZ42884.1"/>
    <property type="molecule type" value="Genomic_DNA"/>
</dbReference>
<reference evidence="5" key="1">
    <citation type="submission" date="2017-02" db="UniProtKB">
        <authorList>
            <consortium name="WormBaseParasite"/>
        </authorList>
    </citation>
    <scope>IDENTIFICATION</scope>
</reference>